<protein>
    <recommendedName>
        <fullName evidence="2">pre-crRNA processing endonuclease</fullName>
        <ecNumber evidence="2">3.1.-.-</ecNumber>
    </recommendedName>
</protein>
<proteinExistence type="inferred from homology"/>
<dbReference type="Proteomes" id="UP001156389">
    <property type="component" value="Unassembled WGS sequence"/>
</dbReference>
<keyword evidence="4" id="KW-1185">Reference proteome</keyword>
<accession>A0ABT2JRQ3</accession>
<evidence type="ECO:0000256" key="2">
    <source>
        <dbReference type="PIRNR" id="PIRNR029950"/>
    </source>
</evidence>
<dbReference type="InterPro" id="IPR010155">
    <property type="entry name" value="CRISPR-assoc_prot_Cas5d"/>
</dbReference>
<keyword evidence="1 2" id="KW-0051">Antiviral defense</keyword>
<keyword evidence="2" id="KW-0540">Nuclease</keyword>
<dbReference type="Pfam" id="PF09704">
    <property type="entry name" value="Cas_Cas5d"/>
    <property type="match status" value="1"/>
</dbReference>
<reference evidence="3 4" key="1">
    <citation type="submission" date="2021-10" db="EMBL/GenBank/DDBJ databases">
        <title>Streptomyces gossypii sp. nov., isolated from soil collected from cotton field.</title>
        <authorList>
            <person name="Ge X."/>
            <person name="Chen X."/>
            <person name="Liu W."/>
        </authorList>
    </citation>
    <scope>NUCLEOTIDE SEQUENCE [LARGE SCALE GENOMIC DNA]</scope>
    <source>
        <strain evidence="3 4">N2-109</strain>
    </source>
</reference>
<gene>
    <name evidence="3" type="primary">cas5c</name>
    <name evidence="3" type="ORF">LHJ74_11585</name>
</gene>
<keyword evidence="2" id="KW-0378">Hydrolase</keyword>
<comment type="caution">
    <text evidence="3">The sequence shown here is derived from an EMBL/GenBank/DDBJ whole genome shotgun (WGS) entry which is preliminary data.</text>
</comment>
<dbReference type="RefSeq" id="WP_260217828.1">
    <property type="nucleotide sequence ID" value="NZ_JAJAGO010000004.1"/>
</dbReference>
<comment type="function">
    <text evidence="2">CRISPR (clustered regularly interspaced short palindromic repeat) is an adaptive immune system that provides protection against mobile genetic elements (viruses, transposable elements and conjugative plasmids). CRISPR clusters contain spacers, sequences complementary to antecedent mobile elements, and target invading nucleic acids. CRISPR clusters are transcribed and processed into CRISPR RNA (crRNA).</text>
</comment>
<keyword evidence="2" id="KW-0255">Endonuclease</keyword>
<comment type="similarity">
    <text evidence="2">Belongs to the CRISPR-associated protein Cas5 family. Subtype I-C/Dvulg subfamily.</text>
</comment>
<evidence type="ECO:0000313" key="4">
    <source>
        <dbReference type="Proteomes" id="UP001156389"/>
    </source>
</evidence>
<dbReference type="NCBIfam" id="TIGR01876">
    <property type="entry name" value="cas_Cas5d"/>
    <property type="match status" value="1"/>
</dbReference>
<dbReference type="EC" id="3.1.-.-" evidence="2"/>
<evidence type="ECO:0000256" key="1">
    <source>
        <dbReference type="ARBA" id="ARBA00023118"/>
    </source>
</evidence>
<dbReference type="InterPro" id="IPR021124">
    <property type="entry name" value="CRISPR-assoc_prot_Cas5"/>
</dbReference>
<dbReference type="PIRSF" id="PIRSF029950">
    <property type="entry name" value="Cas_CT1134"/>
    <property type="match status" value="1"/>
</dbReference>
<dbReference type="NCBIfam" id="TIGR02593">
    <property type="entry name" value="CRISPR_cas5"/>
    <property type="match status" value="1"/>
</dbReference>
<dbReference type="EMBL" id="JAJAGO010000004">
    <property type="protein sequence ID" value="MCT2590542.1"/>
    <property type="molecule type" value="Genomic_DNA"/>
</dbReference>
<name>A0ABT2JRQ3_9ACTN</name>
<sequence length="252" mass="28330">MTGTSTRPGRAERRGNGGWAFPELVVEVAGPLACFTRPELKVERVSYPVMPPSAAVGLLEAVFWKPEFRYVVTAIEVLQPVEWLSVRRNEVKSVISAQEVTALRRDPGRRYDVEKDRDQRNAMLLRDVAYRIRTQILMADHARDVPEEKYREQLRRRVEKGACFSQPFLGCREFSASFGPLSEAAPIARDEELGVMLHSIVYRKDGAEEYRWFRAQLRQGVMEIPMAPLGAAQVAMPSGSAWRADGPGPGGE</sequence>
<organism evidence="3 4">
    <name type="scientific">Streptomyces gossypii</name>
    <dbReference type="NCBI Taxonomy" id="2883101"/>
    <lineage>
        <taxon>Bacteria</taxon>
        <taxon>Bacillati</taxon>
        <taxon>Actinomycetota</taxon>
        <taxon>Actinomycetes</taxon>
        <taxon>Kitasatosporales</taxon>
        <taxon>Streptomycetaceae</taxon>
        <taxon>Streptomyces</taxon>
    </lineage>
</organism>
<dbReference type="InterPro" id="IPR013422">
    <property type="entry name" value="CRISPR-assoc_prot_Cas5_N"/>
</dbReference>
<dbReference type="Gene3D" id="3.30.70.2660">
    <property type="match status" value="1"/>
</dbReference>
<keyword evidence="2" id="KW-0694">RNA-binding</keyword>
<evidence type="ECO:0000313" key="3">
    <source>
        <dbReference type="EMBL" id="MCT2590542.1"/>
    </source>
</evidence>